<dbReference type="GO" id="GO:0005886">
    <property type="term" value="C:plasma membrane"/>
    <property type="evidence" value="ECO:0007669"/>
    <property type="project" value="TreeGrafter"/>
</dbReference>
<keyword evidence="3 7" id="KW-0812">Transmembrane</keyword>
<feature type="compositionally biased region" description="Acidic residues" evidence="6">
    <location>
        <begin position="753"/>
        <end position="767"/>
    </location>
</feature>
<sequence length="1497" mass="164399">MPPAIPAPLPSSRSGPPSNMAQETSTFQPQRYQPYSTLQHRITKGRYITSNDPRGYVPVYEYPLNGQWIMMDVDDGYVLWTGIWKALGNTKADIVKMLESQPDLAPQLRRVRGGYLKIQGTWMPFEVALKLARRVAWPIREDLVPLFGPTFPSTCLSPDQPGYGQVVATSGKRKSRRTVQPPALPIHNPQNPPRALPYHPEPPMYAQPHVPRRISGEISDVGYGYSGHGSYRPASSPSCPPSAYDRYHQEASHYPPPYPERPKSSYKEGGGSPIRDRHTQHSRYSPYPSAHAPPRRDYPGSRAYDSQASEYDYPSHGHTLHSRSSDSNLRRLHDPHERLTLPPISALAPNLPSPRGAFTLPPLVTPSGSSLRTGTVGSDIPVLGRMRMNSADDSDDMPRPPPEAYFQQRRSSSAPPLHLAPSRYQPPVRSEDSPRDSHDTRPSWSFRSSDRASAEYDRGSRADAHRSDTFAWSSVRGGPATSPPPSASNSTHGDLSTNEHSPVSPRTPYGSGWESRMNGQPVGGASIRRLSSQYDGPSRDPSRSPEIVPRDSDDGRRSPLDAVSHGRSPTSHSRKSSGHASAEIEPAPPVRAPLRPWRGGCAGLVPELTGPMDAIELQPLPSSRPLVDDVWPQHRHAMKFSNSLKFNANAEWWEEYIAYSALKKQIYTIESELPIPGQTRDVERGERAALLGGDHNRQASNAVFQPLLDAELAKITAFYEIQEKELLYDIAELEQLVVRTEEEGISNGHAGIDSDDGSDEDEDEDDAGSNGGMSSAERHRSGSQSQAPGSSRTLGNSVLEEPASASRPDPVPLAHSIVRSDNAELEASIASLRGPGSDNGAAPRSPSRRRRATSLSAIPPKTPLATLIRFVKPNTNSNAPVVGDTIWQLRSPAATDLQMLFKRRITTLYIYLTSLKSYVELNYTGFRKILKKYDKITYNELKDHYMHEIVEKATPFTQKSKDRLSSAISRAINLYAKCVTRGDHSAALRQLRVHQREHIVWERDTVWRQMIGKERRGEGADGRVKALGLGHVDSQAEPLLTVYGLKLTKRKLVLLLAIVLFIVLLNVDMVEGKEANRCLAILIFATTLWATEAIPLFITSMGVPLLVVSLRVIRGPEPENKQLSAEDATKYIFSVMFSPTIMLLIGGFTIASALSKTNIDRVLITRVLSVAGTRPSFVLLSFMAVSCFASMWISNVAAPTLCFTLIKPILRTLPQGSSFAPCLILAIALAANIGGQSSPISSPQNLITLQYMDPPLDWLQWFAVAIPVSAVTIFVIWLLLLVSYKPSYAPDGTELRIRPIRPTKESFTLKQYWVSIVCLVTIALWCVAHQIDHIFGDMGVIAIIPIVAFFSTNVLKKEDFEQFLWTIVFLAMGGIALGKAVVSSGLLATMDDGIISTFISHTIASVLLVPIAAEVGSNLPDPHPRLLVFITGLICSAGMGMPVSGFPNQTAATQEDEMGKVYLSNTDFLKNGVPASVVATMVVATVGYGLMRVVLGL</sequence>
<dbReference type="CDD" id="cd14478">
    <property type="entry name" value="SPX_PHO87_PHO90_like"/>
    <property type="match status" value="1"/>
</dbReference>
<feature type="transmembrane region" description="Helical" evidence="7">
    <location>
        <begin position="1311"/>
        <end position="1328"/>
    </location>
</feature>
<reference evidence="10" key="1">
    <citation type="submission" date="2021-01" db="EMBL/GenBank/DDBJ databases">
        <authorList>
            <person name="Kaushik A."/>
        </authorList>
    </citation>
    <scope>NUCLEOTIDE SEQUENCE</scope>
    <source>
        <strain evidence="10">AG4-RS23</strain>
    </source>
</reference>
<dbReference type="InterPro" id="IPR004680">
    <property type="entry name" value="Cit_transptr-like_dom"/>
</dbReference>
<feature type="compositionally biased region" description="Basic and acidic residues" evidence="6">
    <location>
        <begin position="537"/>
        <end position="559"/>
    </location>
</feature>
<feature type="domain" description="SPX" evidence="9">
    <location>
        <begin position="638"/>
        <end position="947"/>
    </location>
</feature>
<evidence type="ECO:0000256" key="3">
    <source>
        <dbReference type="ARBA" id="ARBA00022692"/>
    </source>
</evidence>
<evidence type="ECO:0000259" key="8">
    <source>
        <dbReference type="PROSITE" id="PS51299"/>
    </source>
</evidence>
<evidence type="ECO:0000256" key="4">
    <source>
        <dbReference type="ARBA" id="ARBA00022989"/>
    </source>
</evidence>
<dbReference type="SUPFAM" id="SSF54616">
    <property type="entry name" value="DNA-binding domain of Mlu1-box binding protein MBP1"/>
    <property type="match status" value="1"/>
</dbReference>
<evidence type="ECO:0000256" key="2">
    <source>
        <dbReference type="ARBA" id="ARBA00022448"/>
    </source>
</evidence>
<dbReference type="GO" id="GO:0005315">
    <property type="term" value="F:phosphate transmembrane transporter activity"/>
    <property type="evidence" value="ECO:0007669"/>
    <property type="project" value="TreeGrafter"/>
</dbReference>
<evidence type="ECO:0000313" key="11">
    <source>
        <dbReference type="Proteomes" id="UP000663861"/>
    </source>
</evidence>
<dbReference type="InterPro" id="IPR003163">
    <property type="entry name" value="Tscrpt_reg_HTH_APSES-type"/>
</dbReference>
<comment type="caution">
    <text evidence="10">The sequence shown here is derived from an EMBL/GenBank/DDBJ whole genome shotgun (WGS) entry which is preliminary data.</text>
</comment>
<feature type="transmembrane region" description="Helical" evidence="7">
    <location>
        <begin position="1081"/>
        <end position="1110"/>
    </location>
</feature>
<gene>
    <name evidence="10" type="ORF">RDB_LOCUS18698</name>
</gene>
<feature type="transmembrane region" description="Helical" evidence="7">
    <location>
        <begin position="1425"/>
        <end position="1443"/>
    </location>
</feature>
<feature type="transmembrane region" description="Helical" evidence="7">
    <location>
        <begin position="1177"/>
        <end position="1206"/>
    </location>
</feature>
<feature type="region of interest" description="Disordered" evidence="6">
    <location>
        <begin position="368"/>
        <end position="595"/>
    </location>
</feature>
<evidence type="ECO:0000313" key="10">
    <source>
        <dbReference type="EMBL" id="CAE6425623.1"/>
    </source>
</evidence>
<feature type="region of interest" description="Disordered" evidence="6">
    <location>
        <begin position="744"/>
        <end position="813"/>
    </location>
</feature>
<dbReference type="GO" id="GO:0006817">
    <property type="term" value="P:phosphate ion transport"/>
    <property type="evidence" value="ECO:0007669"/>
    <property type="project" value="TreeGrafter"/>
</dbReference>
<feature type="compositionally biased region" description="Low complexity" evidence="6">
    <location>
        <begin position="233"/>
        <end position="243"/>
    </location>
</feature>
<evidence type="ECO:0000256" key="6">
    <source>
        <dbReference type="SAM" id="MobiDB-lite"/>
    </source>
</evidence>
<feature type="transmembrane region" description="Helical" evidence="7">
    <location>
        <begin position="1394"/>
        <end position="1413"/>
    </location>
</feature>
<proteinExistence type="predicted"/>
<name>A0A8H2XFJ3_9AGAM</name>
<dbReference type="Pfam" id="PF03600">
    <property type="entry name" value="CitMHS"/>
    <property type="match status" value="1"/>
</dbReference>
<dbReference type="Pfam" id="PF03105">
    <property type="entry name" value="SPX"/>
    <property type="match status" value="2"/>
</dbReference>
<feature type="transmembrane region" description="Helical" evidence="7">
    <location>
        <begin position="1473"/>
        <end position="1495"/>
    </location>
</feature>
<dbReference type="PROSITE" id="PS51382">
    <property type="entry name" value="SPX"/>
    <property type="match status" value="1"/>
</dbReference>
<dbReference type="GO" id="GO:0003677">
    <property type="term" value="F:DNA binding"/>
    <property type="evidence" value="ECO:0007669"/>
    <property type="project" value="InterPro"/>
</dbReference>
<dbReference type="PROSITE" id="PS51299">
    <property type="entry name" value="HTH_APSES"/>
    <property type="match status" value="1"/>
</dbReference>
<feature type="region of interest" description="Disordered" evidence="6">
    <location>
        <begin position="830"/>
        <end position="857"/>
    </location>
</feature>
<feature type="transmembrane region" description="Helical" evidence="7">
    <location>
        <begin position="1334"/>
        <end position="1351"/>
    </location>
</feature>
<feature type="transmembrane region" description="Helical" evidence="7">
    <location>
        <begin position="1363"/>
        <end position="1382"/>
    </location>
</feature>
<dbReference type="Gene3D" id="3.10.260.10">
    <property type="entry name" value="Transcription regulator HTH, APSES-type DNA-binding domain"/>
    <property type="match status" value="1"/>
</dbReference>
<evidence type="ECO:0000256" key="7">
    <source>
        <dbReference type="SAM" id="Phobius"/>
    </source>
</evidence>
<dbReference type="Proteomes" id="UP000663861">
    <property type="component" value="Unassembled WGS sequence"/>
</dbReference>
<evidence type="ECO:0000259" key="9">
    <source>
        <dbReference type="PROSITE" id="PS51382"/>
    </source>
</evidence>
<feature type="compositionally biased region" description="Low complexity" evidence="6">
    <location>
        <begin position="411"/>
        <end position="422"/>
    </location>
</feature>
<feature type="compositionally biased region" description="Polar residues" evidence="6">
    <location>
        <begin position="11"/>
        <end position="32"/>
    </location>
</feature>
<protein>
    <submittedName>
        <fullName evidence="10">Uncharacterized protein</fullName>
    </submittedName>
</protein>
<feature type="compositionally biased region" description="Polar residues" evidence="6">
    <location>
        <begin position="492"/>
        <end position="501"/>
    </location>
</feature>
<feature type="transmembrane region" description="Helical" evidence="7">
    <location>
        <begin position="1052"/>
        <end position="1069"/>
    </location>
</feature>
<feature type="compositionally biased region" description="Pro residues" evidence="6">
    <location>
        <begin position="190"/>
        <end position="205"/>
    </location>
</feature>
<feature type="region of interest" description="Disordered" evidence="6">
    <location>
        <begin position="1"/>
        <end position="32"/>
    </location>
</feature>
<dbReference type="EMBL" id="CAJMWY010000274">
    <property type="protein sequence ID" value="CAE6425623.1"/>
    <property type="molecule type" value="Genomic_DNA"/>
</dbReference>
<feature type="transmembrane region" description="Helical" evidence="7">
    <location>
        <begin position="1218"/>
        <end position="1238"/>
    </location>
</feature>
<keyword evidence="4 7" id="KW-1133">Transmembrane helix</keyword>
<dbReference type="CDD" id="cd01115">
    <property type="entry name" value="SLC13_permease"/>
    <property type="match status" value="1"/>
</dbReference>
<dbReference type="GO" id="GO:0006797">
    <property type="term" value="P:polyphosphate metabolic process"/>
    <property type="evidence" value="ECO:0007669"/>
    <property type="project" value="TreeGrafter"/>
</dbReference>
<dbReference type="InterPro" id="IPR036887">
    <property type="entry name" value="HTH_APSES_sf"/>
</dbReference>
<dbReference type="InterPro" id="IPR004331">
    <property type="entry name" value="SPX_dom"/>
</dbReference>
<evidence type="ECO:0000256" key="5">
    <source>
        <dbReference type="ARBA" id="ARBA00023136"/>
    </source>
</evidence>
<dbReference type="OrthoDB" id="1637350at2759"/>
<comment type="subcellular location">
    <subcellularLocation>
        <location evidence="1">Membrane</location>
        <topology evidence="1">Multi-pass membrane protein</topology>
    </subcellularLocation>
</comment>
<feature type="transmembrane region" description="Helical" evidence="7">
    <location>
        <begin position="1131"/>
        <end position="1154"/>
    </location>
</feature>
<feature type="compositionally biased region" description="Polar residues" evidence="6">
    <location>
        <begin position="782"/>
        <end position="796"/>
    </location>
</feature>
<feature type="compositionally biased region" description="Basic and acidic residues" evidence="6">
    <location>
        <begin position="429"/>
        <end position="441"/>
    </location>
</feature>
<accession>A0A8H2XFJ3</accession>
<feature type="domain" description="HTH APSES-type" evidence="8">
    <location>
        <begin position="46"/>
        <end position="158"/>
    </location>
</feature>
<keyword evidence="5 7" id="KW-0472">Membrane</keyword>
<feature type="region of interest" description="Disordered" evidence="6">
    <location>
        <begin position="229"/>
        <end position="329"/>
    </location>
</feature>
<organism evidence="10 11">
    <name type="scientific">Rhizoctonia solani</name>
    <dbReference type="NCBI Taxonomy" id="456999"/>
    <lineage>
        <taxon>Eukaryota</taxon>
        <taxon>Fungi</taxon>
        <taxon>Dikarya</taxon>
        <taxon>Basidiomycota</taxon>
        <taxon>Agaricomycotina</taxon>
        <taxon>Agaricomycetes</taxon>
        <taxon>Cantharellales</taxon>
        <taxon>Ceratobasidiaceae</taxon>
        <taxon>Rhizoctonia</taxon>
    </lineage>
</organism>
<dbReference type="PANTHER" id="PTHR10283:SF92">
    <property type="entry name" value="LOW-AFFINITY PHOSPHATE TRANSPORTER PHO91"/>
    <property type="match status" value="1"/>
</dbReference>
<evidence type="ECO:0000256" key="1">
    <source>
        <dbReference type="ARBA" id="ARBA00004141"/>
    </source>
</evidence>
<feature type="region of interest" description="Disordered" evidence="6">
    <location>
        <begin position="162"/>
        <end position="209"/>
    </location>
</feature>
<keyword evidence="2" id="KW-0813">Transport</keyword>
<dbReference type="PANTHER" id="PTHR10283">
    <property type="entry name" value="SOLUTE CARRIER FAMILY 13 MEMBER"/>
    <property type="match status" value="1"/>
</dbReference>
<feature type="compositionally biased region" description="Basic and acidic residues" evidence="6">
    <location>
        <begin position="448"/>
        <end position="468"/>
    </location>
</feature>
<feature type="transmembrane region" description="Helical" evidence="7">
    <location>
        <begin position="1258"/>
        <end position="1282"/>
    </location>
</feature>